<dbReference type="KEGG" id="dpp:DICPUDRAFT_10469"/>
<name>F0ZEU6_DICPU</name>
<keyword evidence="3" id="KW-1185">Reference proteome</keyword>
<feature type="non-terminal residue" evidence="2">
    <location>
        <position position="201"/>
    </location>
</feature>
<dbReference type="Proteomes" id="UP000001064">
    <property type="component" value="Unassembled WGS sequence"/>
</dbReference>
<dbReference type="GO" id="GO:0097431">
    <property type="term" value="C:mitotic spindle pole"/>
    <property type="evidence" value="ECO:0000318"/>
    <property type="project" value="GO_Central"/>
</dbReference>
<dbReference type="Pfam" id="PF21033">
    <property type="entry name" value="RMD1-3"/>
    <property type="match status" value="1"/>
</dbReference>
<dbReference type="GO" id="GO:0008017">
    <property type="term" value="F:microtubule binding"/>
    <property type="evidence" value="ECO:0000318"/>
    <property type="project" value="GO_Central"/>
</dbReference>
<proteinExistence type="predicted"/>
<dbReference type="PANTHER" id="PTHR16056">
    <property type="entry name" value="REGULATOR OF MICROTUBULE DYNAMICS PROTEIN"/>
    <property type="match status" value="1"/>
</dbReference>
<dbReference type="SUPFAM" id="SSF48452">
    <property type="entry name" value="TPR-like"/>
    <property type="match status" value="1"/>
</dbReference>
<dbReference type="STRING" id="5786.F0ZEU6"/>
<reference evidence="3" key="1">
    <citation type="journal article" date="2011" name="Genome Biol.">
        <title>Comparative genomics of the social amoebae Dictyostelium discoideum and Dictyostelium purpureum.</title>
        <authorList>
            <consortium name="US DOE Joint Genome Institute (JGI-PGF)"/>
            <person name="Sucgang R."/>
            <person name="Kuo A."/>
            <person name="Tian X."/>
            <person name="Salerno W."/>
            <person name="Parikh A."/>
            <person name="Feasley C.L."/>
            <person name="Dalin E."/>
            <person name="Tu H."/>
            <person name="Huang E."/>
            <person name="Barry K."/>
            <person name="Lindquist E."/>
            <person name="Shapiro H."/>
            <person name="Bruce D."/>
            <person name="Schmutz J."/>
            <person name="Salamov A."/>
            <person name="Fey P."/>
            <person name="Gaudet P."/>
            <person name="Anjard C."/>
            <person name="Babu M.M."/>
            <person name="Basu S."/>
            <person name="Bushmanova Y."/>
            <person name="van der Wel H."/>
            <person name="Katoh-Kurasawa M."/>
            <person name="Dinh C."/>
            <person name="Coutinho P.M."/>
            <person name="Saito T."/>
            <person name="Elias M."/>
            <person name="Schaap P."/>
            <person name="Kay R.R."/>
            <person name="Henrissat B."/>
            <person name="Eichinger L."/>
            <person name="Rivero F."/>
            <person name="Putnam N.H."/>
            <person name="West C.M."/>
            <person name="Loomis W.F."/>
            <person name="Chisholm R.L."/>
            <person name="Shaulsky G."/>
            <person name="Strassmann J.E."/>
            <person name="Queller D.C."/>
            <person name="Kuspa A."/>
            <person name="Grigoriev I.V."/>
        </authorList>
    </citation>
    <scope>NUCLEOTIDE SEQUENCE [LARGE SCALE GENOMIC DNA]</scope>
    <source>
        <strain evidence="3">QSDP1</strain>
    </source>
</reference>
<dbReference type="InterPro" id="IPR011990">
    <property type="entry name" value="TPR-like_helical_dom_sf"/>
</dbReference>
<dbReference type="RefSeq" id="XP_003285925.1">
    <property type="nucleotide sequence ID" value="XM_003285877.1"/>
</dbReference>
<sequence length="201" mass="23028">DYLEEELKKDENNCEIIWRLARGYFNQADCENERDIKVQYINKSLELVNKGLEIDPNNADLLKWWAVTTAGLGDYITAKEKVANAPKIKEYALKSLSIKPNDTVALFVLGKWAFSVASISWIERTLANTLFGAVPNATFEEALQYFLDVYKYDPTFIRNIVSIGDTYLKLSNIEKAKEYFLIAASMTPKSQFEEKFVQEAK</sequence>
<dbReference type="FunCoup" id="F0ZEU6">
    <property type="interactions" value="24"/>
</dbReference>
<dbReference type="EMBL" id="GL870997">
    <property type="protein sequence ID" value="EGC37534.1"/>
    <property type="molecule type" value="Genomic_DNA"/>
</dbReference>
<evidence type="ECO:0000256" key="1">
    <source>
        <dbReference type="PROSITE-ProRule" id="PRU00339"/>
    </source>
</evidence>
<dbReference type="InterPro" id="IPR019734">
    <property type="entry name" value="TPR_rpt"/>
</dbReference>
<dbReference type="PANTHER" id="PTHR16056:SF5">
    <property type="match status" value="1"/>
</dbReference>
<dbReference type="OrthoDB" id="512473at2759"/>
<feature type="non-terminal residue" evidence="2">
    <location>
        <position position="1"/>
    </location>
</feature>
<dbReference type="GO" id="GO:0005876">
    <property type="term" value="C:spindle microtubule"/>
    <property type="evidence" value="ECO:0000318"/>
    <property type="project" value="GO_Central"/>
</dbReference>
<dbReference type="PROSITE" id="PS50005">
    <property type="entry name" value="TPR"/>
    <property type="match status" value="1"/>
</dbReference>
<keyword evidence="1" id="KW-0802">TPR repeat</keyword>
<feature type="repeat" description="TPR" evidence="1">
    <location>
        <begin position="157"/>
        <end position="190"/>
    </location>
</feature>
<dbReference type="GeneID" id="10499645"/>
<dbReference type="InterPro" id="IPR049039">
    <property type="entry name" value="RMD1-3_a_helical_rpt"/>
</dbReference>
<dbReference type="OMA" id="HILGVWH"/>
<evidence type="ECO:0000313" key="2">
    <source>
        <dbReference type="EMBL" id="EGC37534.1"/>
    </source>
</evidence>
<dbReference type="Gene3D" id="1.25.40.10">
    <property type="entry name" value="Tetratricopeptide repeat domain"/>
    <property type="match status" value="1"/>
</dbReference>
<dbReference type="VEuPathDB" id="AmoebaDB:DICPUDRAFT_10469"/>
<organism evidence="2 3">
    <name type="scientific">Dictyostelium purpureum</name>
    <name type="common">Slime mold</name>
    <dbReference type="NCBI Taxonomy" id="5786"/>
    <lineage>
        <taxon>Eukaryota</taxon>
        <taxon>Amoebozoa</taxon>
        <taxon>Evosea</taxon>
        <taxon>Eumycetozoa</taxon>
        <taxon>Dictyostelia</taxon>
        <taxon>Dictyosteliales</taxon>
        <taxon>Dictyosteliaceae</taxon>
        <taxon>Dictyostelium</taxon>
    </lineage>
</organism>
<dbReference type="GO" id="GO:0005737">
    <property type="term" value="C:cytoplasm"/>
    <property type="evidence" value="ECO:0000318"/>
    <property type="project" value="GO_Central"/>
</dbReference>
<protein>
    <submittedName>
        <fullName evidence="2">Uncharacterized protein</fullName>
    </submittedName>
</protein>
<dbReference type="InParanoid" id="F0ZEU6"/>
<accession>F0ZEU6</accession>
<evidence type="ECO:0000313" key="3">
    <source>
        <dbReference type="Proteomes" id="UP000001064"/>
    </source>
</evidence>
<dbReference type="AlphaFoldDB" id="F0ZEU6"/>
<gene>
    <name evidence="2" type="ORF">DICPUDRAFT_10469</name>
</gene>
<dbReference type="eggNOG" id="ENOG502QSJV">
    <property type="taxonomic scope" value="Eukaryota"/>
</dbReference>